<dbReference type="Pfam" id="PF00510">
    <property type="entry name" value="COX3"/>
    <property type="match status" value="1"/>
</dbReference>
<feature type="domain" description="Heme-copper oxidase subunit III family profile" evidence="8">
    <location>
        <begin position="1"/>
        <end position="194"/>
    </location>
</feature>
<dbReference type="Proteomes" id="UP000184240">
    <property type="component" value="Unassembled WGS sequence"/>
</dbReference>
<dbReference type="RefSeq" id="WP_072983131.1">
    <property type="nucleotide sequence ID" value="NZ_FQXT01000004.1"/>
</dbReference>
<dbReference type="InterPro" id="IPR000298">
    <property type="entry name" value="Cyt_c_oxidase-like_su3"/>
</dbReference>
<keyword evidence="12" id="KW-1185">Reference proteome</keyword>
<reference evidence="9 12" key="3">
    <citation type="submission" date="2018-07" db="EMBL/GenBank/DDBJ databases">
        <title>Leeuwenhoekiella genomics.</title>
        <authorList>
            <person name="Tahon G."/>
            <person name="Willems A."/>
        </authorList>
    </citation>
    <scope>NUCLEOTIDE SEQUENCE [LARGE SCALE GENOMIC DNA]</scope>
    <source>
        <strain evidence="9 12">LMG 24856</strain>
    </source>
</reference>
<feature type="transmembrane region" description="Helical" evidence="7">
    <location>
        <begin position="165"/>
        <end position="192"/>
    </location>
</feature>
<dbReference type="InterPro" id="IPR035973">
    <property type="entry name" value="Cyt_c_oxidase_su3-like_sf"/>
</dbReference>
<evidence type="ECO:0000256" key="2">
    <source>
        <dbReference type="ARBA" id="ARBA00010581"/>
    </source>
</evidence>
<dbReference type="EMBL" id="QOVN01000003">
    <property type="protein sequence ID" value="RXG29437.1"/>
    <property type="molecule type" value="Genomic_DNA"/>
</dbReference>
<evidence type="ECO:0000256" key="4">
    <source>
        <dbReference type="ARBA" id="ARBA00022989"/>
    </source>
</evidence>
<dbReference type="AlphaFoldDB" id="A0A1M5YRA3"/>
<reference evidence="11" key="2">
    <citation type="submission" date="2016-11" db="EMBL/GenBank/DDBJ databases">
        <authorList>
            <person name="Varghese N."/>
            <person name="Submissions S."/>
        </authorList>
    </citation>
    <scope>NUCLEOTIDE SEQUENCE [LARGE SCALE GENOMIC DNA]</scope>
    <source>
        <strain evidence="11">DSM 19859</strain>
    </source>
</reference>
<keyword evidence="4 7" id="KW-1133">Transmembrane helix</keyword>
<dbReference type="OrthoDB" id="679789at2"/>
<feature type="transmembrane region" description="Helical" evidence="7">
    <location>
        <begin position="20"/>
        <end position="40"/>
    </location>
</feature>
<evidence type="ECO:0000256" key="1">
    <source>
        <dbReference type="ARBA" id="ARBA00004141"/>
    </source>
</evidence>
<evidence type="ECO:0000256" key="7">
    <source>
        <dbReference type="SAM" id="Phobius"/>
    </source>
</evidence>
<proteinExistence type="inferred from homology"/>
<dbReference type="InterPro" id="IPR013833">
    <property type="entry name" value="Cyt_c_oxidase_su3_a-hlx"/>
</dbReference>
<evidence type="ECO:0000313" key="12">
    <source>
        <dbReference type="Proteomes" id="UP000290037"/>
    </source>
</evidence>
<organism evidence="10 11">
    <name type="scientific">Leeuwenhoekiella palythoae</name>
    <dbReference type="NCBI Taxonomy" id="573501"/>
    <lineage>
        <taxon>Bacteria</taxon>
        <taxon>Pseudomonadati</taxon>
        <taxon>Bacteroidota</taxon>
        <taxon>Flavobacteriia</taxon>
        <taxon>Flavobacteriales</taxon>
        <taxon>Flavobacteriaceae</taxon>
        <taxon>Leeuwenhoekiella</taxon>
    </lineage>
</organism>
<dbReference type="STRING" id="573501.SAMN04487999_2262"/>
<dbReference type="GO" id="GO:0005886">
    <property type="term" value="C:plasma membrane"/>
    <property type="evidence" value="ECO:0007669"/>
    <property type="project" value="UniProtKB-SubCell"/>
</dbReference>
<dbReference type="GO" id="GO:0004129">
    <property type="term" value="F:cytochrome-c oxidase activity"/>
    <property type="evidence" value="ECO:0007669"/>
    <property type="project" value="InterPro"/>
</dbReference>
<dbReference type="PANTHER" id="PTHR11403">
    <property type="entry name" value="CYTOCHROME C OXIDASE SUBUNIT III"/>
    <property type="match status" value="1"/>
</dbReference>
<gene>
    <name evidence="9" type="ORF">DSM01_1537</name>
    <name evidence="10" type="ORF">SAMN04487999_2262</name>
</gene>
<dbReference type="Gene3D" id="1.20.120.80">
    <property type="entry name" value="Cytochrome c oxidase, subunit III, four-helix bundle"/>
    <property type="match status" value="1"/>
</dbReference>
<evidence type="ECO:0000313" key="10">
    <source>
        <dbReference type="EMBL" id="SHI14596.1"/>
    </source>
</evidence>
<name>A0A1M5YRA3_9FLAO</name>
<feature type="transmembrane region" description="Helical" evidence="7">
    <location>
        <begin position="128"/>
        <end position="153"/>
    </location>
</feature>
<dbReference type="InterPro" id="IPR024791">
    <property type="entry name" value="Cyt_c/ubiquinol_Oxase_su3"/>
</dbReference>
<evidence type="ECO:0000313" key="11">
    <source>
        <dbReference type="Proteomes" id="UP000184240"/>
    </source>
</evidence>
<feature type="transmembrane region" description="Helical" evidence="7">
    <location>
        <begin position="55"/>
        <end position="74"/>
    </location>
</feature>
<comment type="subcellular location">
    <subcellularLocation>
        <location evidence="6">Cell membrane</location>
        <topology evidence="6">Multi-pass membrane protein</topology>
    </subcellularLocation>
    <subcellularLocation>
        <location evidence="1">Membrane</location>
        <topology evidence="1">Multi-pass membrane protein</topology>
    </subcellularLocation>
</comment>
<keyword evidence="5 7" id="KW-0472">Membrane</keyword>
<dbReference type="EMBL" id="FQXT01000004">
    <property type="protein sequence ID" value="SHI14596.1"/>
    <property type="molecule type" value="Genomic_DNA"/>
</dbReference>
<evidence type="ECO:0000313" key="9">
    <source>
        <dbReference type="EMBL" id="RXG29437.1"/>
    </source>
</evidence>
<dbReference type="PROSITE" id="PS50253">
    <property type="entry name" value="COX3"/>
    <property type="match status" value="1"/>
</dbReference>
<comment type="similarity">
    <text evidence="2 6">Belongs to the cytochrome c oxidase subunit 3 family.</text>
</comment>
<accession>A0A1M5YRA3</accession>
<dbReference type="GO" id="GO:0019646">
    <property type="term" value="P:aerobic electron transport chain"/>
    <property type="evidence" value="ECO:0007669"/>
    <property type="project" value="InterPro"/>
</dbReference>
<sequence>MDYTSQSEQTKIARSKKMMLWFGIISLSMMFAGLTSAYIVSSERRDWLRDFELPQAFYISTFIIILSSLTMLVAKQAVKTSKKSLATIMLLLTLGLGIAFVAYQFIGFDQIIANGYFFTGSESTVTTSFIYAFVISHIVHVAAGLIVLLVVIVQQLRGKYTKDQMLGLSLGATFWHFVDILWVYLFLFFIFADDLIH</sequence>
<keyword evidence="3 6" id="KW-0812">Transmembrane</keyword>
<dbReference type="PANTHER" id="PTHR11403:SF10">
    <property type="entry name" value="CYTOCHROME C OXIDASE"/>
    <property type="match status" value="1"/>
</dbReference>
<evidence type="ECO:0000256" key="3">
    <source>
        <dbReference type="ARBA" id="ARBA00022692"/>
    </source>
</evidence>
<dbReference type="CDD" id="cd00386">
    <property type="entry name" value="Heme_Cu_Oxidase_III_like"/>
    <property type="match status" value="1"/>
</dbReference>
<feature type="transmembrane region" description="Helical" evidence="7">
    <location>
        <begin position="86"/>
        <end position="108"/>
    </location>
</feature>
<evidence type="ECO:0000259" key="8">
    <source>
        <dbReference type="PROSITE" id="PS50253"/>
    </source>
</evidence>
<reference evidence="10" key="1">
    <citation type="submission" date="2016-11" db="EMBL/GenBank/DDBJ databases">
        <authorList>
            <person name="Jaros S."/>
            <person name="Januszkiewicz K."/>
            <person name="Wedrychowicz H."/>
        </authorList>
    </citation>
    <scope>NUCLEOTIDE SEQUENCE [LARGE SCALE GENOMIC DNA]</scope>
    <source>
        <strain evidence="10">DSM 19859</strain>
    </source>
</reference>
<evidence type="ECO:0000256" key="6">
    <source>
        <dbReference type="RuleBase" id="RU003376"/>
    </source>
</evidence>
<dbReference type="Proteomes" id="UP000290037">
    <property type="component" value="Unassembled WGS sequence"/>
</dbReference>
<protein>
    <submittedName>
        <fullName evidence="10">Cytochrome c oxidase subunit 3</fullName>
    </submittedName>
</protein>
<evidence type="ECO:0000256" key="5">
    <source>
        <dbReference type="ARBA" id="ARBA00023136"/>
    </source>
</evidence>
<dbReference type="SUPFAM" id="SSF81452">
    <property type="entry name" value="Cytochrome c oxidase subunit III-like"/>
    <property type="match status" value="1"/>
</dbReference>